<accession>T1GYF9</accession>
<evidence type="ECO:0000313" key="3">
    <source>
        <dbReference type="Proteomes" id="UP000015102"/>
    </source>
</evidence>
<keyword evidence="3" id="KW-1185">Reference proteome</keyword>
<feature type="transmembrane region" description="Helical" evidence="1">
    <location>
        <begin position="80"/>
        <end position="100"/>
    </location>
</feature>
<keyword evidence="1" id="KW-0472">Membrane</keyword>
<dbReference type="STRING" id="36166.T1GYF9"/>
<keyword evidence="1" id="KW-1133">Transmembrane helix</keyword>
<dbReference type="Proteomes" id="UP000015102">
    <property type="component" value="Unassembled WGS sequence"/>
</dbReference>
<name>T1GYF9_MEGSC</name>
<proteinExistence type="predicted"/>
<keyword evidence="1" id="KW-0812">Transmembrane</keyword>
<organism evidence="2 3">
    <name type="scientific">Megaselia scalaris</name>
    <name type="common">Humpbacked fly</name>
    <name type="synonym">Phora scalaris</name>
    <dbReference type="NCBI Taxonomy" id="36166"/>
    <lineage>
        <taxon>Eukaryota</taxon>
        <taxon>Metazoa</taxon>
        <taxon>Ecdysozoa</taxon>
        <taxon>Arthropoda</taxon>
        <taxon>Hexapoda</taxon>
        <taxon>Insecta</taxon>
        <taxon>Pterygota</taxon>
        <taxon>Neoptera</taxon>
        <taxon>Endopterygota</taxon>
        <taxon>Diptera</taxon>
        <taxon>Brachycera</taxon>
        <taxon>Muscomorpha</taxon>
        <taxon>Platypezoidea</taxon>
        <taxon>Phoridae</taxon>
        <taxon>Megaseliini</taxon>
        <taxon>Megaselia</taxon>
    </lineage>
</organism>
<evidence type="ECO:0000313" key="2">
    <source>
        <dbReference type="EnsemblMetazoa" id="MESCA008886-PA"/>
    </source>
</evidence>
<dbReference type="HOGENOM" id="CLU_2266795_0_0_1"/>
<protein>
    <submittedName>
        <fullName evidence="2">Uncharacterized protein</fullName>
    </submittedName>
</protein>
<dbReference type="AlphaFoldDB" id="T1GYF9"/>
<sequence>MIIKFNISNMFFFYLKGLRHQCKSTSDCEDNMVCEIEGKNDTIKGVILKFDTNSKVKMCLCDKENGYMEKHDLCSGVGKFLTFNSMFTLCMTFTICKYILGVH</sequence>
<reference evidence="2" key="2">
    <citation type="submission" date="2015-06" db="UniProtKB">
        <authorList>
            <consortium name="EnsemblMetazoa"/>
        </authorList>
    </citation>
    <scope>IDENTIFICATION</scope>
</reference>
<dbReference type="EnsemblMetazoa" id="MESCA008886-RA">
    <property type="protein sequence ID" value="MESCA008886-PA"/>
    <property type="gene ID" value="MESCA008886"/>
</dbReference>
<reference evidence="3" key="1">
    <citation type="submission" date="2013-02" db="EMBL/GenBank/DDBJ databases">
        <authorList>
            <person name="Hughes D."/>
        </authorList>
    </citation>
    <scope>NUCLEOTIDE SEQUENCE</scope>
    <source>
        <strain>Durham</strain>
        <strain evidence="3">NC isolate 2 -- Noor lab</strain>
    </source>
</reference>
<evidence type="ECO:0000256" key="1">
    <source>
        <dbReference type="SAM" id="Phobius"/>
    </source>
</evidence>
<dbReference type="EMBL" id="CAQQ02380531">
    <property type="status" value="NOT_ANNOTATED_CDS"/>
    <property type="molecule type" value="Genomic_DNA"/>
</dbReference>